<dbReference type="Proteomes" id="UP000184000">
    <property type="component" value="Unassembled WGS sequence"/>
</dbReference>
<dbReference type="InterPro" id="IPR036873">
    <property type="entry name" value="Rhodanese-like_dom_sf"/>
</dbReference>
<dbReference type="InterPro" id="IPR001763">
    <property type="entry name" value="Rhodanese-like_dom"/>
</dbReference>
<dbReference type="GeneID" id="98638716"/>
<feature type="domain" description="Rhodanese" evidence="1">
    <location>
        <begin position="27"/>
        <end position="119"/>
    </location>
</feature>
<dbReference type="RefSeq" id="WP_073301713.1">
    <property type="nucleotide sequence ID" value="NZ_FQXA01000005.1"/>
</dbReference>
<gene>
    <name evidence="2" type="ORF">SAMN02744645_3137</name>
</gene>
<dbReference type="SMART" id="SM00450">
    <property type="entry name" value="RHOD"/>
    <property type="match status" value="1"/>
</dbReference>
<dbReference type="PROSITE" id="PS50206">
    <property type="entry name" value="RHODANESE_3"/>
    <property type="match status" value="1"/>
</dbReference>
<organism evidence="2 3">
    <name type="scientific">Stutzerimonas xanthomarina DSM 18231</name>
    <dbReference type="NCBI Taxonomy" id="1403346"/>
    <lineage>
        <taxon>Bacteria</taxon>
        <taxon>Pseudomonadati</taxon>
        <taxon>Pseudomonadota</taxon>
        <taxon>Gammaproteobacteria</taxon>
        <taxon>Pseudomonadales</taxon>
        <taxon>Pseudomonadaceae</taxon>
        <taxon>Stutzerimonas</taxon>
    </lineage>
</organism>
<accession>A0A1M5RNJ0</accession>
<evidence type="ECO:0000313" key="3">
    <source>
        <dbReference type="Proteomes" id="UP000184000"/>
    </source>
</evidence>
<dbReference type="AlphaFoldDB" id="A0A1M5RNJ0"/>
<dbReference type="SUPFAM" id="SSF52821">
    <property type="entry name" value="Rhodanese/Cell cycle control phosphatase"/>
    <property type="match status" value="1"/>
</dbReference>
<name>A0A1M5RNJ0_9GAMM</name>
<dbReference type="EMBL" id="FQXA01000005">
    <property type="protein sequence ID" value="SHH27463.1"/>
    <property type="molecule type" value="Genomic_DNA"/>
</dbReference>
<sequence>MKNAHDLVEQARARIQEIPLGDAEAAIQAADVVIDVRESDEFHEGHIQGATNIPRGLLEFKLSGTPELGARDMNIVLYCKTSGRAALSAASLQDMGYLHVKSIAGGFDAWAEAGKPVAKPSLPSFE</sequence>
<evidence type="ECO:0000313" key="2">
    <source>
        <dbReference type="EMBL" id="SHH27463.1"/>
    </source>
</evidence>
<keyword evidence="2" id="KW-0808">Transferase</keyword>
<dbReference type="GO" id="GO:0004792">
    <property type="term" value="F:thiosulfate-cyanide sulfurtransferase activity"/>
    <property type="evidence" value="ECO:0007669"/>
    <property type="project" value="TreeGrafter"/>
</dbReference>
<dbReference type="PANTHER" id="PTHR44086">
    <property type="entry name" value="THIOSULFATE SULFURTRANSFERASE RDL2, MITOCHONDRIAL-RELATED"/>
    <property type="match status" value="1"/>
</dbReference>
<dbReference type="PANTHER" id="PTHR44086:SF10">
    <property type="entry name" value="THIOSULFATE SULFURTRANSFERASE_RHODANESE-LIKE DOMAIN-CONTAINING PROTEIN 3"/>
    <property type="match status" value="1"/>
</dbReference>
<proteinExistence type="predicted"/>
<dbReference type="Pfam" id="PF00581">
    <property type="entry name" value="Rhodanese"/>
    <property type="match status" value="1"/>
</dbReference>
<reference evidence="2 3" key="1">
    <citation type="submission" date="2016-11" db="EMBL/GenBank/DDBJ databases">
        <authorList>
            <person name="Jaros S."/>
            <person name="Januszkiewicz K."/>
            <person name="Wedrychowicz H."/>
        </authorList>
    </citation>
    <scope>NUCLEOTIDE SEQUENCE [LARGE SCALE GENOMIC DNA]</scope>
    <source>
        <strain evidence="2 3">DSM 18231</strain>
    </source>
</reference>
<evidence type="ECO:0000259" key="1">
    <source>
        <dbReference type="PROSITE" id="PS50206"/>
    </source>
</evidence>
<protein>
    <submittedName>
        <fullName evidence="2">Rhodanese-related sulfurtransferase</fullName>
    </submittedName>
</protein>
<dbReference type="Gene3D" id="3.40.250.10">
    <property type="entry name" value="Rhodanese-like domain"/>
    <property type="match status" value="1"/>
</dbReference>